<keyword evidence="2" id="KW-1185">Reference proteome</keyword>
<dbReference type="InterPro" id="IPR027961">
    <property type="entry name" value="DUF4442"/>
</dbReference>
<dbReference type="InterPro" id="IPR029069">
    <property type="entry name" value="HotDog_dom_sf"/>
</dbReference>
<reference evidence="1 2" key="1">
    <citation type="journal article" date="2019" name="Sci. Rep.">
        <title>Extended insight into the Mycobacterium chelonae-abscessus complex through whole genome sequencing of Mycobacterium salmoniphilum outbreak and Mycobacterium salmoniphilum-like strains.</title>
        <authorList>
            <person name="Behra P.R.K."/>
            <person name="Das S."/>
            <person name="Pettersson B.M.F."/>
            <person name="Shirreff L."/>
            <person name="DuCote T."/>
            <person name="Jacobsson K.G."/>
            <person name="Ennis D.G."/>
            <person name="Kirsebom L.A."/>
        </authorList>
    </citation>
    <scope>NUCLEOTIDE SEQUENCE [LARGE SCALE GENOMIC DNA]</scope>
    <source>
        <strain evidence="1 2">CCUG 63697</strain>
    </source>
</reference>
<organism evidence="1 2">
    <name type="scientific">Mycobacteroides franklinii</name>
    <dbReference type="NCBI Taxonomy" id="948102"/>
    <lineage>
        <taxon>Bacteria</taxon>
        <taxon>Bacillati</taxon>
        <taxon>Actinomycetota</taxon>
        <taxon>Actinomycetes</taxon>
        <taxon>Mycobacteriales</taxon>
        <taxon>Mycobacteriaceae</taxon>
        <taxon>Mycobacteroides</taxon>
    </lineage>
</organism>
<gene>
    <name evidence="1" type="ORF">CCUG63697_03179</name>
</gene>
<dbReference type="Gene3D" id="3.10.129.10">
    <property type="entry name" value="Hotdog Thioesterase"/>
    <property type="match status" value="1"/>
</dbReference>
<dbReference type="AlphaFoldDB" id="A0A4R8R118"/>
<dbReference type="EMBL" id="PECC01000028">
    <property type="protein sequence ID" value="TDZ48650.1"/>
    <property type="molecule type" value="Genomic_DNA"/>
</dbReference>
<protein>
    <submittedName>
        <fullName evidence="1">Putative thioesterase</fullName>
    </submittedName>
</protein>
<comment type="caution">
    <text evidence="1">The sequence shown here is derived from an EMBL/GenBank/DDBJ whole genome shotgun (WGS) entry which is preliminary data.</text>
</comment>
<dbReference type="SUPFAM" id="SSF54637">
    <property type="entry name" value="Thioesterase/thiol ester dehydrase-isomerase"/>
    <property type="match status" value="1"/>
</dbReference>
<dbReference type="Proteomes" id="UP000295165">
    <property type="component" value="Unassembled WGS sequence"/>
</dbReference>
<dbReference type="Pfam" id="PF14539">
    <property type="entry name" value="DUF4442"/>
    <property type="match status" value="1"/>
</dbReference>
<evidence type="ECO:0000313" key="1">
    <source>
        <dbReference type="EMBL" id="TDZ48650.1"/>
    </source>
</evidence>
<accession>A0A4R8R118</accession>
<name>A0A4R8R118_9MYCO</name>
<proteinExistence type="predicted"/>
<evidence type="ECO:0000313" key="2">
    <source>
        <dbReference type="Proteomes" id="UP000295165"/>
    </source>
</evidence>
<dbReference type="CDD" id="cd03443">
    <property type="entry name" value="PaaI_thioesterase"/>
    <property type="match status" value="1"/>
</dbReference>
<sequence>MAIADQVSAGGGIHSDMDALAAMINTGMEHAVPAMHQLGIRVLEVGPGHAVTVVPLAGNSNHIGTMYAGALFGAAELLGGALFFPNFDAARFYPTVKDLQIRYRRPATTDVRARASLDAATIDRMQQEVRITGRTEFVLDAVLTDNSGATVATTHGTYQIRTSGESTPS</sequence>
<dbReference type="RefSeq" id="WP_236743185.1">
    <property type="nucleotide sequence ID" value="NZ_MAFQ01000010.1"/>
</dbReference>